<name>A0A543ARR7_9ACTN</name>
<dbReference type="RefSeq" id="WP_142035016.1">
    <property type="nucleotide sequence ID" value="NZ_JBHTGS010000001.1"/>
</dbReference>
<keyword evidence="3" id="KW-1185">Reference proteome</keyword>
<comment type="caution">
    <text evidence="2">The sequence shown here is derived from an EMBL/GenBank/DDBJ whole genome shotgun (WGS) entry which is preliminary data.</text>
</comment>
<protein>
    <submittedName>
        <fullName evidence="2">Uncharacterized protein</fullName>
    </submittedName>
</protein>
<dbReference type="InParanoid" id="A0A543ARR7"/>
<organism evidence="2 3">
    <name type="scientific">Stackebrandtia endophytica</name>
    <dbReference type="NCBI Taxonomy" id="1496996"/>
    <lineage>
        <taxon>Bacteria</taxon>
        <taxon>Bacillati</taxon>
        <taxon>Actinomycetota</taxon>
        <taxon>Actinomycetes</taxon>
        <taxon>Glycomycetales</taxon>
        <taxon>Glycomycetaceae</taxon>
        <taxon>Stackebrandtia</taxon>
    </lineage>
</organism>
<evidence type="ECO:0000256" key="1">
    <source>
        <dbReference type="SAM" id="MobiDB-lite"/>
    </source>
</evidence>
<accession>A0A543ARR7</accession>
<gene>
    <name evidence="2" type="ORF">FB566_0777</name>
</gene>
<feature type="region of interest" description="Disordered" evidence="1">
    <location>
        <begin position="1"/>
        <end position="23"/>
    </location>
</feature>
<sequence length="111" mass="11793">MANNTSKTARASVRAGQAGQNGGLSVLGEFKYLIPLNKGKHAYIRNLVSGKTVHCATDSDKFLDEIKGLTEAGHGEKIRLELDSLGESFPDQGWADTTKRLAEAGAFGSAE</sequence>
<reference evidence="2 3" key="1">
    <citation type="submission" date="2019-06" db="EMBL/GenBank/DDBJ databases">
        <title>Sequencing the genomes of 1000 actinobacteria strains.</title>
        <authorList>
            <person name="Klenk H.-P."/>
        </authorList>
    </citation>
    <scope>NUCLEOTIDE SEQUENCE [LARGE SCALE GENOMIC DNA]</scope>
    <source>
        <strain evidence="2 3">DSM 45928</strain>
    </source>
</reference>
<evidence type="ECO:0000313" key="3">
    <source>
        <dbReference type="Proteomes" id="UP000317043"/>
    </source>
</evidence>
<dbReference type="AlphaFoldDB" id="A0A543ARR7"/>
<dbReference type="EMBL" id="VFOW01000001">
    <property type="protein sequence ID" value="TQL75280.1"/>
    <property type="molecule type" value="Genomic_DNA"/>
</dbReference>
<dbReference type="Proteomes" id="UP000317043">
    <property type="component" value="Unassembled WGS sequence"/>
</dbReference>
<dbReference type="OrthoDB" id="3295198at2"/>
<proteinExistence type="predicted"/>
<evidence type="ECO:0000313" key="2">
    <source>
        <dbReference type="EMBL" id="TQL75280.1"/>
    </source>
</evidence>